<evidence type="ECO:0000313" key="1">
    <source>
        <dbReference type="EMBL" id="SVB04775.1"/>
    </source>
</evidence>
<proteinExistence type="predicted"/>
<name>A0A382ATA3_9ZZZZ</name>
<sequence>NDGTISGASWTDGSTLSKMNNAAFTNTTINLSSYSNSQLLANNNLTISGSTVNGPGYIVANGNLSISSNTTINGNIFLICSGTLTISNSQVGTGLGAAVVIYSKGAADYNSSTVYGLIISKGSSLELDGSTVYGAILNYSSSFSLAGDSDITGSVISNHSVDFQGNDASITRGNIPEFTGLNIGLDPMVVPGSYLEY</sequence>
<accession>A0A382ATA3</accession>
<feature type="non-terminal residue" evidence="1">
    <location>
        <position position="1"/>
    </location>
</feature>
<dbReference type="AlphaFoldDB" id="A0A382ATA3"/>
<dbReference type="EMBL" id="UINC01026756">
    <property type="protein sequence ID" value="SVB04775.1"/>
    <property type="molecule type" value="Genomic_DNA"/>
</dbReference>
<reference evidence="1" key="1">
    <citation type="submission" date="2018-05" db="EMBL/GenBank/DDBJ databases">
        <authorList>
            <person name="Lanie J.A."/>
            <person name="Ng W.-L."/>
            <person name="Kazmierczak K.M."/>
            <person name="Andrzejewski T.M."/>
            <person name="Davidsen T.M."/>
            <person name="Wayne K.J."/>
            <person name="Tettelin H."/>
            <person name="Glass J.I."/>
            <person name="Rusch D."/>
            <person name="Podicherti R."/>
            <person name="Tsui H.-C.T."/>
            <person name="Winkler M.E."/>
        </authorList>
    </citation>
    <scope>NUCLEOTIDE SEQUENCE</scope>
</reference>
<protein>
    <submittedName>
        <fullName evidence="1">Uncharacterized protein</fullName>
    </submittedName>
</protein>
<gene>
    <name evidence="1" type="ORF">METZ01_LOCUS157629</name>
</gene>
<organism evidence="1">
    <name type="scientific">marine metagenome</name>
    <dbReference type="NCBI Taxonomy" id="408172"/>
    <lineage>
        <taxon>unclassified sequences</taxon>
        <taxon>metagenomes</taxon>
        <taxon>ecological metagenomes</taxon>
    </lineage>
</organism>